<feature type="domain" description="MCM C-terminal AAA(+) ATPase" evidence="3">
    <location>
        <begin position="130"/>
        <end position="269"/>
    </location>
</feature>
<dbReference type="GO" id="GO:0005524">
    <property type="term" value="F:ATP binding"/>
    <property type="evidence" value="ECO:0007669"/>
    <property type="project" value="UniProtKB-KW"/>
</dbReference>
<gene>
    <name evidence="4" type="ORF">MBAV_000319</name>
</gene>
<dbReference type="Pfam" id="PF00493">
    <property type="entry name" value="MCM"/>
    <property type="match status" value="1"/>
</dbReference>
<dbReference type="SUPFAM" id="SSF52540">
    <property type="entry name" value="P-loop containing nucleoside triphosphate hydrolases"/>
    <property type="match status" value="1"/>
</dbReference>
<reference evidence="4 5" key="1">
    <citation type="submission" date="2015-02" db="EMBL/GenBank/DDBJ databases">
        <title>Single-cell genomics of uncultivated deep-branching MTB reveals a conserved set of magnetosome genes.</title>
        <authorList>
            <person name="Kolinko S."/>
            <person name="Richter M."/>
            <person name="Glockner F.O."/>
            <person name="Brachmann A."/>
            <person name="Schuler D."/>
        </authorList>
    </citation>
    <scope>NUCLEOTIDE SEQUENCE [LARGE SCALE GENOMIC DNA]</scope>
    <source>
        <strain evidence="4">TM-1</strain>
    </source>
</reference>
<evidence type="ECO:0000256" key="2">
    <source>
        <dbReference type="ARBA" id="ARBA00022840"/>
    </source>
</evidence>
<protein>
    <submittedName>
        <fullName evidence="4">MCM domain-contain protein</fullName>
    </submittedName>
</protein>
<dbReference type="EMBL" id="LACI01000143">
    <property type="protein sequence ID" value="KJU87488.1"/>
    <property type="molecule type" value="Genomic_DNA"/>
</dbReference>
<keyword evidence="2" id="KW-0067">ATP-binding</keyword>
<dbReference type="InterPro" id="IPR027417">
    <property type="entry name" value="P-loop_NTPase"/>
</dbReference>
<evidence type="ECO:0000313" key="5">
    <source>
        <dbReference type="Proteomes" id="UP000033423"/>
    </source>
</evidence>
<dbReference type="InterPro" id="IPR001208">
    <property type="entry name" value="MCM_dom"/>
</dbReference>
<proteinExistence type="predicted"/>
<name>A0A0F3H3I0_9BACT</name>
<dbReference type="Proteomes" id="UP000033423">
    <property type="component" value="Unassembled WGS sequence"/>
</dbReference>
<evidence type="ECO:0000313" key="4">
    <source>
        <dbReference type="EMBL" id="KJU87488.1"/>
    </source>
</evidence>
<comment type="caution">
    <text evidence="4">The sequence shown here is derived from an EMBL/GenBank/DDBJ whole genome shotgun (WGS) entry which is preliminary data.</text>
</comment>
<evidence type="ECO:0000256" key="1">
    <source>
        <dbReference type="ARBA" id="ARBA00022741"/>
    </source>
</evidence>
<evidence type="ECO:0000259" key="3">
    <source>
        <dbReference type="Pfam" id="PF00493"/>
    </source>
</evidence>
<dbReference type="Gene3D" id="3.40.50.300">
    <property type="entry name" value="P-loop containing nucleotide triphosphate hydrolases"/>
    <property type="match status" value="1"/>
</dbReference>
<organism evidence="4 5">
    <name type="scientific">Candidatus Magnetobacterium bavaricum</name>
    <dbReference type="NCBI Taxonomy" id="29290"/>
    <lineage>
        <taxon>Bacteria</taxon>
        <taxon>Pseudomonadati</taxon>
        <taxon>Nitrospirota</taxon>
        <taxon>Thermodesulfovibrionia</taxon>
        <taxon>Thermodesulfovibrionales</taxon>
        <taxon>Candidatus Magnetobacteriaceae</taxon>
        <taxon>Candidatus Magnetobacterium</taxon>
    </lineage>
</organism>
<sequence length="466" mass="52828">MSTNLQVTAMLRDACCKYGQKPHIEVTKKATIQEFFCHQKISRYTLTGEDDKPLIDNQRQELMEVKVYYLSSDTIKPGTYLAEGYVKSHPKTQQITCLFDSLVPIEEDYQAFRVEDNLEHLRAFQALTIPEIIEDLTRNVIRIYEREEILLTFLLTYCSPLRIKFADEVIRSWMIAAIVGDAGTGKTQTYNRISEYINVGDCFSGLTGSRTGLAYSLEDHPLKGWTVKIGRYPANSRKILVIDEAHKISPEDMRTLSKAMEEGWLMIDRVKSRGYESMTRMVFICNPRNDGTMDTYTWGCKSLAGIFTPPTIRRIDFAVFANSSDIPHEKLSTQNRGSGVARVTPEMLRAVVYWAWNLKVDQIVFEENATKLCRDEAAKLVELFGHASDIPLITASDCEKTVARIATAFAVLSMSANEDFTQLIVTPEHVDLTGRFLTVEIAPRIYRYPADQFVGMLQNEGATVKG</sequence>
<keyword evidence="5" id="KW-1185">Reference proteome</keyword>
<keyword evidence="1" id="KW-0547">Nucleotide-binding</keyword>
<accession>A0A0F3H3I0</accession>
<dbReference type="AlphaFoldDB" id="A0A0F3H3I0"/>
<dbReference type="GO" id="GO:0003677">
    <property type="term" value="F:DNA binding"/>
    <property type="evidence" value="ECO:0007669"/>
    <property type="project" value="InterPro"/>
</dbReference>